<name>A0A4V2UJF9_9GAMM</name>
<organism evidence="3 4">
    <name type="scientific">Reinekea marinisedimentorum</name>
    <dbReference type="NCBI Taxonomy" id="230495"/>
    <lineage>
        <taxon>Bacteria</taxon>
        <taxon>Pseudomonadati</taxon>
        <taxon>Pseudomonadota</taxon>
        <taxon>Gammaproteobacteria</taxon>
        <taxon>Oceanospirillales</taxon>
        <taxon>Saccharospirillaceae</taxon>
        <taxon>Reinekea</taxon>
    </lineage>
</organism>
<reference evidence="3 4" key="1">
    <citation type="submission" date="2019-03" db="EMBL/GenBank/DDBJ databases">
        <title>Genomic Encyclopedia of Archaeal and Bacterial Type Strains, Phase II (KMG-II): from individual species to whole genera.</title>
        <authorList>
            <person name="Goeker M."/>
        </authorList>
    </citation>
    <scope>NUCLEOTIDE SEQUENCE [LARGE SCALE GENOMIC DNA]</scope>
    <source>
        <strain evidence="3 4">DSM 15388</strain>
    </source>
</reference>
<keyword evidence="4" id="KW-1185">Reference proteome</keyword>
<evidence type="ECO:0000256" key="1">
    <source>
        <dbReference type="SAM" id="SignalP"/>
    </source>
</evidence>
<dbReference type="OrthoDB" id="9796654at2"/>
<gene>
    <name evidence="3" type="ORF">BCF53_11120</name>
</gene>
<comment type="caution">
    <text evidence="3">The sequence shown here is derived from an EMBL/GenBank/DDBJ whole genome shotgun (WGS) entry which is preliminary data.</text>
</comment>
<keyword evidence="1" id="KW-0732">Signal</keyword>
<protein>
    <recommendedName>
        <fullName evidence="2">DUF2914 domain-containing protein</fullName>
    </recommendedName>
</protein>
<proteinExistence type="predicted"/>
<dbReference type="Pfam" id="PF11141">
    <property type="entry name" value="DUF2914"/>
    <property type="match status" value="1"/>
</dbReference>
<accession>A0A4V2UJF9</accession>
<sequence length="125" mass="14085">MKKSLAVLALALTSAFVMAEPEVSRHQFTSAVIDREPVDALTDAMNVNPIFYFTDLRGYEGTTVTHRWLFNGDAMAEVMFNVAGPRWRVYSTKRFQPEWDGEWVVEVVDEAGQVVSSDAILIQID</sequence>
<dbReference type="RefSeq" id="WP_132702149.1">
    <property type="nucleotide sequence ID" value="NZ_SLZR01000011.1"/>
</dbReference>
<dbReference type="InterPro" id="IPR022606">
    <property type="entry name" value="DUF2914"/>
</dbReference>
<dbReference type="AlphaFoldDB" id="A0A4V2UJF9"/>
<evidence type="ECO:0000313" key="3">
    <source>
        <dbReference type="EMBL" id="TCS39930.1"/>
    </source>
</evidence>
<feature type="signal peptide" evidence="1">
    <location>
        <begin position="1"/>
        <end position="19"/>
    </location>
</feature>
<feature type="chain" id="PRO_5020799628" description="DUF2914 domain-containing protein" evidence="1">
    <location>
        <begin position="20"/>
        <end position="125"/>
    </location>
</feature>
<evidence type="ECO:0000313" key="4">
    <source>
        <dbReference type="Proteomes" id="UP000295793"/>
    </source>
</evidence>
<evidence type="ECO:0000259" key="2">
    <source>
        <dbReference type="Pfam" id="PF11141"/>
    </source>
</evidence>
<feature type="domain" description="DUF2914" evidence="2">
    <location>
        <begin position="62"/>
        <end position="116"/>
    </location>
</feature>
<dbReference type="Proteomes" id="UP000295793">
    <property type="component" value="Unassembled WGS sequence"/>
</dbReference>
<dbReference type="EMBL" id="SLZR01000011">
    <property type="protein sequence ID" value="TCS39930.1"/>
    <property type="molecule type" value="Genomic_DNA"/>
</dbReference>